<dbReference type="GO" id="GO:0004252">
    <property type="term" value="F:serine-type endopeptidase activity"/>
    <property type="evidence" value="ECO:0007669"/>
    <property type="project" value="InterPro"/>
</dbReference>
<name>A0A853I556_9GAMM</name>
<dbReference type="GO" id="GO:0030288">
    <property type="term" value="C:outer membrane-bounded periplasmic space"/>
    <property type="evidence" value="ECO:0007669"/>
    <property type="project" value="InterPro"/>
</dbReference>
<dbReference type="Gene3D" id="3.30.1380.10">
    <property type="match status" value="1"/>
</dbReference>
<dbReference type="Pfam" id="PF03411">
    <property type="entry name" value="Peptidase_M74"/>
    <property type="match status" value="1"/>
</dbReference>
<dbReference type="InterPro" id="IPR005073">
    <property type="entry name" value="Peptidase_M74"/>
</dbReference>
<evidence type="ECO:0000256" key="7">
    <source>
        <dbReference type="ARBA" id="ARBA00023049"/>
    </source>
</evidence>
<dbReference type="RefSeq" id="WP_180568737.1">
    <property type="nucleotide sequence ID" value="NZ_JACCKB010000016.1"/>
</dbReference>
<evidence type="ECO:0000256" key="3">
    <source>
        <dbReference type="ARBA" id="ARBA00022729"/>
    </source>
</evidence>
<keyword evidence="2" id="KW-0479">Metal-binding</keyword>
<dbReference type="SUPFAM" id="SSF55166">
    <property type="entry name" value="Hedgehog/DD-peptidase"/>
    <property type="match status" value="1"/>
</dbReference>
<evidence type="ECO:0000256" key="2">
    <source>
        <dbReference type="ARBA" id="ARBA00022723"/>
    </source>
</evidence>
<keyword evidence="1" id="KW-0645">Protease</keyword>
<dbReference type="Gene3D" id="2.30.30.40">
    <property type="entry name" value="SH3 Domains"/>
    <property type="match status" value="2"/>
</dbReference>
<keyword evidence="3" id="KW-0732">Signal</keyword>
<proteinExistence type="predicted"/>
<gene>
    <name evidence="9" type="ORF">H0A36_11890</name>
</gene>
<organism evidence="9 10">
    <name type="scientific">Spartinivicinus marinus</name>
    <dbReference type="NCBI Taxonomy" id="2994442"/>
    <lineage>
        <taxon>Bacteria</taxon>
        <taxon>Pseudomonadati</taxon>
        <taxon>Pseudomonadota</taxon>
        <taxon>Gammaproteobacteria</taxon>
        <taxon>Oceanospirillales</taxon>
        <taxon>Zooshikellaceae</taxon>
        <taxon>Spartinivicinus</taxon>
    </lineage>
</organism>
<dbReference type="PANTHER" id="PTHR34408:SF1">
    <property type="entry name" value="GLYCOSYL HYDROLASE FAMILY 19 DOMAIN-CONTAINING PROTEIN HI_1415"/>
    <property type="match status" value="1"/>
</dbReference>
<keyword evidence="6" id="KW-0862">Zinc</keyword>
<dbReference type="Proteomes" id="UP000569732">
    <property type="component" value="Unassembled WGS sequence"/>
</dbReference>
<keyword evidence="10" id="KW-1185">Reference proteome</keyword>
<evidence type="ECO:0000313" key="10">
    <source>
        <dbReference type="Proteomes" id="UP000569732"/>
    </source>
</evidence>
<keyword evidence="4" id="KW-0574">Periplasm</keyword>
<comment type="caution">
    <text evidence="9">The sequence shown here is derived from an EMBL/GenBank/DDBJ whole genome shotgun (WGS) entry which is preliminary data.</text>
</comment>
<dbReference type="PROSITE" id="PS51781">
    <property type="entry name" value="SH3B"/>
    <property type="match status" value="2"/>
</dbReference>
<evidence type="ECO:0000256" key="6">
    <source>
        <dbReference type="ARBA" id="ARBA00022833"/>
    </source>
</evidence>
<dbReference type="AlphaFoldDB" id="A0A853I556"/>
<evidence type="ECO:0000313" key="9">
    <source>
        <dbReference type="EMBL" id="NYZ66712.1"/>
    </source>
</evidence>
<dbReference type="GO" id="GO:0006508">
    <property type="term" value="P:proteolysis"/>
    <property type="evidence" value="ECO:0007669"/>
    <property type="project" value="UniProtKB-KW"/>
</dbReference>
<dbReference type="InterPro" id="IPR003646">
    <property type="entry name" value="SH3-like_bac-type"/>
</dbReference>
<reference evidence="9 10" key="1">
    <citation type="submission" date="2020-07" db="EMBL/GenBank/DDBJ databases">
        <title>Endozoicomonas sp. nov., isolated from sediment.</title>
        <authorList>
            <person name="Gu T."/>
        </authorList>
    </citation>
    <scope>NUCLEOTIDE SEQUENCE [LARGE SCALE GENOMIC DNA]</scope>
    <source>
        <strain evidence="9 10">SM1973</strain>
    </source>
</reference>
<dbReference type="SMART" id="SM00287">
    <property type="entry name" value="SH3b"/>
    <property type="match status" value="2"/>
</dbReference>
<evidence type="ECO:0000256" key="5">
    <source>
        <dbReference type="ARBA" id="ARBA00022801"/>
    </source>
</evidence>
<dbReference type="InterPro" id="IPR052354">
    <property type="entry name" value="Cell_Wall_Dynamics_Protein"/>
</dbReference>
<sequence>MFSSSVIASQTVRIEVDRLNVRAAPNTRASVIGTVAVGQVYVSIASQSGWRRIWFDNRTGWVSSRYVSRTNKKSKKVKVGSLNVRSGPGTHYRTIGQTSNNAEWAVAETRGGWDKIYFGGSHRWIYGKFLNNPNPPRPPKSNAGFIQLPAKGKGFYSAKPSNRSWGLPRLVYGLQKSSLAWHRDHPNWGKIGIGDLSLKQGGRISGHVSHQRGEDVDIRLIRKDGAAKGTTIYQKHYSSKRNLEYIKTYLKKYFEVDLIFFNDNKVFSMLPSHNGKRYGDCRKKPGSTGVAYVMCWPNHHDHFHLRIK</sequence>
<dbReference type="GO" id="GO:0046872">
    <property type="term" value="F:metal ion binding"/>
    <property type="evidence" value="ECO:0007669"/>
    <property type="project" value="UniProtKB-KW"/>
</dbReference>
<keyword evidence="5" id="KW-0378">Hydrolase</keyword>
<evidence type="ECO:0000256" key="1">
    <source>
        <dbReference type="ARBA" id="ARBA00022670"/>
    </source>
</evidence>
<dbReference type="Pfam" id="PF08239">
    <property type="entry name" value="SH3_3"/>
    <property type="match status" value="2"/>
</dbReference>
<evidence type="ECO:0000256" key="4">
    <source>
        <dbReference type="ARBA" id="ARBA00022764"/>
    </source>
</evidence>
<feature type="domain" description="SH3b" evidence="8">
    <location>
        <begin position="72"/>
        <end position="134"/>
    </location>
</feature>
<dbReference type="InterPro" id="IPR009045">
    <property type="entry name" value="Zn_M74/Hedgehog-like"/>
</dbReference>
<keyword evidence="7" id="KW-0482">Metalloprotease</keyword>
<feature type="domain" description="SH3b" evidence="8">
    <location>
        <begin position="7"/>
        <end position="71"/>
    </location>
</feature>
<dbReference type="EMBL" id="JACCKB010000016">
    <property type="protein sequence ID" value="NYZ66712.1"/>
    <property type="molecule type" value="Genomic_DNA"/>
</dbReference>
<evidence type="ECO:0000259" key="8">
    <source>
        <dbReference type="PROSITE" id="PS51781"/>
    </source>
</evidence>
<accession>A0A853I556</accession>
<dbReference type="GO" id="GO:0008237">
    <property type="term" value="F:metallopeptidase activity"/>
    <property type="evidence" value="ECO:0007669"/>
    <property type="project" value="UniProtKB-KW"/>
</dbReference>
<dbReference type="PANTHER" id="PTHR34408">
    <property type="entry name" value="FAMILY PROTEIN, PUTATIVE-RELATED"/>
    <property type="match status" value="1"/>
</dbReference>
<protein>
    <submittedName>
        <fullName evidence="9">Penicillin-insensitive murein endopeptidase</fullName>
    </submittedName>
</protein>